<dbReference type="GO" id="GO:0000978">
    <property type="term" value="F:RNA polymerase II cis-regulatory region sequence-specific DNA binding"/>
    <property type="evidence" value="ECO:0007669"/>
    <property type="project" value="TreeGrafter"/>
</dbReference>
<keyword evidence="6" id="KW-0726">Sexual differentiation</keyword>
<dbReference type="GO" id="GO:0030154">
    <property type="term" value="P:cell differentiation"/>
    <property type="evidence" value="ECO:0007669"/>
    <property type="project" value="UniProtKB-KW"/>
</dbReference>
<gene>
    <name evidence="15" type="primary">SoxE1</name>
</gene>
<evidence type="ECO:0000313" key="15">
    <source>
        <dbReference type="EMBL" id="APW77283.1"/>
    </source>
</evidence>
<evidence type="ECO:0000256" key="11">
    <source>
        <dbReference type="ARBA" id="ARBA00032498"/>
    </source>
</evidence>
<evidence type="ECO:0000256" key="12">
    <source>
        <dbReference type="ARBA" id="ARBA00045821"/>
    </source>
</evidence>
<keyword evidence="10 13" id="KW-0539">Nucleus</keyword>
<dbReference type="PANTHER" id="PTHR10270:SF161">
    <property type="entry name" value="SEX-DETERMINING REGION Y PROTEIN"/>
    <property type="match status" value="1"/>
</dbReference>
<dbReference type="PANTHER" id="PTHR10270">
    <property type="entry name" value="SOX TRANSCRIPTION FACTOR"/>
    <property type="match status" value="1"/>
</dbReference>
<dbReference type="FunFam" id="1.10.30.10:FF:000002">
    <property type="entry name" value="transcription factor Sox-2"/>
    <property type="match status" value="1"/>
</dbReference>
<evidence type="ECO:0000256" key="3">
    <source>
        <dbReference type="ARBA" id="ARBA00019052"/>
    </source>
</evidence>
<dbReference type="EMBL" id="KY273082">
    <property type="protein sequence ID" value="APW77283.1"/>
    <property type="molecule type" value="mRNA"/>
</dbReference>
<dbReference type="InterPro" id="IPR036910">
    <property type="entry name" value="HMG_box_dom_sf"/>
</dbReference>
<dbReference type="SUPFAM" id="SSF47095">
    <property type="entry name" value="HMG-box"/>
    <property type="match status" value="1"/>
</dbReference>
<evidence type="ECO:0000256" key="13">
    <source>
        <dbReference type="PROSITE-ProRule" id="PRU00267"/>
    </source>
</evidence>
<dbReference type="Gene3D" id="1.10.30.10">
    <property type="entry name" value="High mobility group box domain"/>
    <property type="match status" value="1"/>
</dbReference>
<dbReference type="PROSITE" id="PS50118">
    <property type="entry name" value="HMG_BOX_2"/>
    <property type="match status" value="1"/>
</dbReference>
<keyword evidence="4" id="KW-0221">Differentiation</keyword>
<evidence type="ECO:0000256" key="1">
    <source>
        <dbReference type="ARBA" id="ARBA00004324"/>
    </source>
</evidence>
<evidence type="ECO:0000256" key="8">
    <source>
        <dbReference type="ARBA" id="ARBA00023159"/>
    </source>
</evidence>
<dbReference type="SMART" id="SM00398">
    <property type="entry name" value="HMG"/>
    <property type="match status" value="1"/>
</dbReference>
<evidence type="ECO:0000256" key="9">
    <source>
        <dbReference type="ARBA" id="ARBA00023163"/>
    </source>
</evidence>
<dbReference type="InterPro" id="IPR050140">
    <property type="entry name" value="SRY-related_HMG-box_TF-like"/>
</dbReference>
<dbReference type="GO" id="GO:0001228">
    <property type="term" value="F:DNA-binding transcription activator activity, RNA polymerase II-specific"/>
    <property type="evidence" value="ECO:0007669"/>
    <property type="project" value="TreeGrafter"/>
</dbReference>
<reference evidence="15" key="1">
    <citation type="submission" date="2016-11" db="EMBL/GenBank/DDBJ databases">
        <title>An evolutionarily conserved SoxB-Hdac2 crosstalk regulates neurogenesis in a cnidarian.</title>
        <authorList>
            <person name="Flici H."/>
            <person name="Schnitzler C.E."/>
            <person name="Millane R.C."/>
            <person name="Govinden G."/>
            <person name="Houlihan A."/>
            <person name="Baxevanis A.D."/>
            <person name="Frank U."/>
        </authorList>
    </citation>
    <scope>NUCLEOTIDE SEQUENCE</scope>
</reference>
<dbReference type="GO" id="GO:0016607">
    <property type="term" value="C:nuclear speck"/>
    <property type="evidence" value="ECO:0007669"/>
    <property type="project" value="UniProtKB-SubCell"/>
</dbReference>
<dbReference type="InterPro" id="IPR009071">
    <property type="entry name" value="HMG_box_dom"/>
</dbReference>
<accession>A0A1P8KZX4</accession>
<evidence type="ECO:0000256" key="7">
    <source>
        <dbReference type="ARBA" id="ARBA00023125"/>
    </source>
</evidence>
<comment type="subcellular location">
    <subcellularLocation>
        <location evidence="1">Nucleus speckle</location>
    </subcellularLocation>
</comment>
<keyword evidence="5" id="KW-0112">Calmodulin-binding</keyword>
<evidence type="ECO:0000256" key="2">
    <source>
        <dbReference type="ARBA" id="ARBA00005998"/>
    </source>
</evidence>
<evidence type="ECO:0000256" key="10">
    <source>
        <dbReference type="ARBA" id="ARBA00023242"/>
    </source>
</evidence>
<organism evidence="15">
    <name type="scientific">Hydractinia echinata</name>
    <name type="common">Snail fur</name>
    <name type="synonym">Hermit crab hydroid</name>
    <dbReference type="NCBI Taxonomy" id="3283270"/>
    <lineage>
        <taxon>Eukaryota</taxon>
        <taxon>Metazoa</taxon>
        <taxon>Cnidaria</taxon>
        <taxon>Anthozoa</taxon>
        <taxon>Octocorallia</taxon>
        <taxon>Malacalcyonacea</taxon>
        <taxon>Cladiellidae</taxon>
        <taxon>Klyxum</taxon>
    </lineage>
</organism>
<sequence length="421" mass="45777">MAAIRANSNLESHAVHNDTSIVIEGQKSGSGISSSSILSEAADGLRGDEGILSDEALLRLTISTSGQEHAATEFLDSKNSRVKRPMNSFMVWAQTARKKLAEKYPHLHNAHLSKMLGKLWKMLSVEEKQPYVQEAARLDKLHKDEHPEYKYRPRRRPKGMKRGYNTPTMMMSPAAVPGKPYAVPANWARVIHTTEGEAISSQRVEGTQIVYATDGTQYYAVAKGSGFTPTMAAPHGGSVIVSPTQVTPQQAIVNTHTATTSSNYPAYVTVPIPATSTAIFHPVAIPVQGVHTPAFVLRPPYHAGTVYSPTVLQTATTTSTSGIPITYQSIEHRTIETPTQATVKTEGANRILKTPEGETIVIIQRPVESIPVHVREGSAVTTNGLAMTAQPHIIQQHIVHQPPSSQEIKQILIEQPVQSHA</sequence>
<comment type="function">
    <text evidence="12">Transcriptional regulator that controls a genetic switch in male development. It is necessary and sufficient for initiating male sex determination by directing the development of supporting cell precursors (pre-Sertoli cells) as Sertoli rather than granulosa cells. Involved in different aspects of gene regulation including promoter activation or repression. Binds to the DNA consensus sequence 5'-[AT]AACAA[AT]-3'. SRY HMG box recognizes DNA by partial intercalation in the minor groove and promotes DNA bending. Also involved in pre-mRNA splicing. In male adult brain involved in the maintenance of motor functions of dopaminergic neurons.</text>
</comment>
<dbReference type="CDD" id="cd22031">
    <property type="entry name" value="HMG-box_SoxE"/>
    <property type="match status" value="1"/>
</dbReference>
<evidence type="ECO:0000259" key="14">
    <source>
        <dbReference type="PROSITE" id="PS50118"/>
    </source>
</evidence>
<keyword evidence="7 13" id="KW-0238">DNA-binding</keyword>
<protein>
    <recommendedName>
        <fullName evidence="3">Sex-determining region Y protein</fullName>
    </recommendedName>
    <alternativeName>
        <fullName evidence="11">Testis-determining factor</fullName>
    </alternativeName>
</protein>
<evidence type="ECO:0000256" key="4">
    <source>
        <dbReference type="ARBA" id="ARBA00022782"/>
    </source>
</evidence>
<dbReference type="Pfam" id="PF00505">
    <property type="entry name" value="HMG_box"/>
    <property type="match status" value="1"/>
</dbReference>
<keyword evidence="8" id="KW-0010">Activator</keyword>
<proteinExistence type="evidence at transcript level"/>
<dbReference type="GO" id="GO:0005516">
    <property type="term" value="F:calmodulin binding"/>
    <property type="evidence" value="ECO:0007669"/>
    <property type="project" value="UniProtKB-KW"/>
</dbReference>
<dbReference type="AlphaFoldDB" id="A0A1P8KZX4"/>
<dbReference type="GO" id="GO:0007548">
    <property type="term" value="P:sex differentiation"/>
    <property type="evidence" value="ECO:0007669"/>
    <property type="project" value="UniProtKB-KW"/>
</dbReference>
<feature type="domain" description="HMG box" evidence="14">
    <location>
        <begin position="82"/>
        <end position="150"/>
    </location>
</feature>
<keyword evidence="9" id="KW-0804">Transcription</keyword>
<feature type="DNA-binding region" description="HMG box" evidence="13">
    <location>
        <begin position="82"/>
        <end position="150"/>
    </location>
</feature>
<comment type="similarity">
    <text evidence="2">Belongs to the SRY family.</text>
</comment>
<evidence type="ECO:0000256" key="6">
    <source>
        <dbReference type="ARBA" id="ARBA00022928"/>
    </source>
</evidence>
<evidence type="ECO:0000256" key="5">
    <source>
        <dbReference type="ARBA" id="ARBA00022860"/>
    </source>
</evidence>
<name>A0A1P8KZX4_HYDEC</name>